<organism evidence="1 2">
    <name type="scientific">Acidiphilium cryptum (strain JF-5)</name>
    <dbReference type="NCBI Taxonomy" id="349163"/>
    <lineage>
        <taxon>Bacteria</taxon>
        <taxon>Pseudomonadati</taxon>
        <taxon>Pseudomonadota</taxon>
        <taxon>Alphaproteobacteria</taxon>
        <taxon>Acetobacterales</taxon>
        <taxon>Acidocellaceae</taxon>
        <taxon>Acidiphilium</taxon>
    </lineage>
</organism>
<evidence type="ECO:0000313" key="2">
    <source>
        <dbReference type="Proteomes" id="UP000000245"/>
    </source>
</evidence>
<sequence>MLAYEHRISHDIDLFIHDAQWIGFLTPRLHDDAGRFPLYEEASNFLKIKLPEGEIDFIVGMSLLGLADESYPGVPFALEPVAEVLAKKLFYRGASLTARDLYDWWAVSSATPDVFPAAQVVSLLGSKVSGVETGLKNLSRSKAALGVWDALITSAKPKLTEAIAWAENQLMVGPTLNVARTGRP</sequence>
<protein>
    <recommendedName>
        <fullName evidence="3">Nucleotidyltransferase AbiEii toxin of type IV toxin-antitoxin system</fullName>
    </recommendedName>
</protein>
<dbReference type="EMBL" id="CP000690">
    <property type="protein sequence ID" value="ABQ28953.1"/>
    <property type="molecule type" value="Genomic_DNA"/>
</dbReference>
<proteinExistence type="predicted"/>
<dbReference type="Proteomes" id="UP000000245">
    <property type="component" value="Plasmid pACRY02"/>
</dbReference>
<dbReference type="HOGENOM" id="CLU_101791_0_0_5"/>
<evidence type="ECO:0000313" key="1">
    <source>
        <dbReference type="EMBL" id="ABQ28953.1"/>
    </source>
</evidence>
<geneLocation type="plasmid" evidence="1 2">
    <name>pACRY02</name>
</geneLocation>
<evidence type="ECO:0008006" key="3">
    <source>
        <dbReference type="Google" id="ProtNLM"/>
    </source>
</evidence>
<dbReference type="KEGG" id="acr:Acry_3341"/>
<accession>A5FTM1</accession>
<dbReference type="AlphaFoldDB" id="A5FTM1"/>
<reference evidence="1 2" key="1">
    <citation type="submission" date="2007-05" db="EMBL/GenBank/DDBJ databases">
        <title>Complete sequence of plasmid2 pACRY02 of Acidiphilium cryptum JF-5.</title>
        <authorList>
            <consortium name="US DOE Joint Genome Institute"/>
            <person name="Copeland A."/>
            <person name="Lucas S."/>
            <person name="Lapidus A."/>
            <person name="Barry K."/>
            <person name="Detter J.C."/>
            <person name="Glavina del Rio T."/>
            <person name="Hammon N."/>
            <person name="Israni S."/>
            <person name="Dalin E."/>
            <person name="Tice H."/>
            <person name="Pitluck S."/>
            <person name="Sims D."/>
            <person name="Brettin T."/>
            <person name="Bruce D."/>
            <person name="Han C."/>
            <person name="Schmutz J."/>
            <person name="Larimer F."/>
            <person name="Land M."/>
            <person name="Hauser L."/>
            <person name="Kyrpides N."/>
            <person name="Kim E."/>
            <person name="Magnuson T."/>
            <person name="Richardson P."/>
        </authorList>
    </citation>
    <scope>NUCLEOTIDE SEQUENCE [LARGE SCALE GENOMIC DNA]</scope>
    <source>
        <strain evidence="1 2">JF-5</strain>
        <plasmid evidence="2">Plasmid pACRY02</plasmid>
    </source>
</reference>
<gene>
    <name evidence="1" type="ordered locus">Acry_3341</name>
</gene>
<keyword evidence="1" id="KW-0614">Plasmid</keyword>
<name>A5FTM1_ACICJ</name>
<keyword evidence="2" id="KW-1185">Reference proteome</keyword>